<evidence type="ECO:0000256" key="1">
    <source>
        <dbReference type="ARBA" id="ARBA00004613"/>
    </source>
</evidence>
<dbReference type="GO" id="GO:0005576">
    <property type="term" value="C:extracellular region"/>
    <property type="evidence" value="ECO:0007669"/>
    <property type="project" value="UniProtKB-SubCell"/>
</dbReference>
<evidence type="ECO:0000313" key="13">
    <source>
        <dbReference type="Proteomes" id="UP000663828"/>
    </source>
</evidence>
<keyword evidence="3" id="KW-0964">Secreted</keyword>
<comment type="similarity">
    <text evidence="2 10">Belongs to the Arg-specific ADP-ribosyltransferase family.</text>
</comment>
<dbReference type="PROSITE" id="PS51996">
    <property type="entry name" value="TR_MART"/>
    <property type="match status" value="1"/>
</dbReference>
<evidence type="ECO:0000256" key="3">
    <source>
        <dbReference type="ARBA" id="ARBA00022525"/>
    </source>
</evidence>
<keyword evidence="10" id="KW-0521">NADP</keyword>
<dbReference type="PANTHER" id="PTHR10339:SF25">
    <property type="entry name" value="SECRETED EXOENZYME S"/>
    <property type="match status" value="1"/>
</dbReference>
<dbReference type="GO" id="GO:0016779">
    <property type="term" value="F:nucleotidyltransferase activity"/>
    <property type="evidence" value="ECO:0007669"/>
    <property type="project" value="UniProtKB-KW"/>
</dbReference>
<accession>A0A815RFC7</accession>
<evidence type="ECO:0000313" key="12">
    <source>
        <dbReference type="EMBL" id="CAF1476038.1"/>
    </source>
</evidence>
<keyword evidence="5 10" id="KW-0328">Glycosyltransferase</keyword>
<dbReference type="InterPro" id="IPR037197">
    <property type="entry name" value="WWE_dom_sf"/>
</dbReference>
<dbReference type="PROSITE" id="PS50918">
    <property type="entry name" value="WWE"/>
    <property type="match status" value="1"/>
</dbReference>
<dbReference type="Gene3D" id="3.90.176.10">
    <property type="entry name" value="Toxin ADP-ribosyltransferase, Chain A, domain 1"/>
    <property type="match status" value="1"/>
</dbReference>
<keyword evidence="8" id="KW-0843">Virulence</keyword>
<evidence type="ECO:0000256" key="8">
    <source>
        <dbReference type="ARBA" id="ARBA00023026"/>
    </source>
</evidence>
<keyword evidence="7" id="KW-0548">Nucleotidyltransferase</keyword>
<evidence type="ECO:0000259" key="11">
    <source>
        <dbReference type="PROSITE" id="PS50918"/>
    </source>
</evidence>
<evidence type="ECO:0000256" key="9">
    <source>
        <dbReference type="ARBA" id="ARBA00047597"/>
    </source>
</evidence>
<keyword evidence="6 10" id="KW-0808">Transferase</keyword>
<dbReference type="GO" id="GO:0003950">
    <property type="term" value="F:NAD+ poly-ADP-ribosyltransferase activity"/>
    <property type="evidence" value="ECO:0007669"/>
    <property type="project" value="TreeGrafter"/>
</dbReference>
<reference evidence="12" key="1">
    <citation type="submission" date="2021-02" db="EMBL/GenBank/DDBJ databases">
        <authorList>
            <person name="Nowell W R."/>
        </authorList>
    </citation>
    <scope>NUCLEOTIDE SEQUENCE</scope>
</reference>
<protein>
    <recommendedName>
        <fullName evidence="10">NAD(P)(+)--arginine ADP-ribosyltransferase</fullName>
        <ecNumber evidence="10">2.4.2.31</ecNumber>
    </recommendedName>
    <alternativeName>
        <fullName evidence="10">Mono(ADP-ribosyl)transferase</fullName>
    </alternativeName>
</protein>
<evidence type="ECO:0000256" key="7">
    <source>
        <dbReference type="ARBA" id="ARBA00022695"/>
    </source>
</evidence>
<evidence type="ECO:0000256" key="2">
    <source>
        <dbReference type="ARBA" id="ARBA00009558"/>
    </source>
</evidence>
<evidence type="ECO:0000256" key="10">
    <source>
        <dbReference type="RuleBase" id="RU361228"/>
    </source>
</evidence>
<dbReference type="GO" id="GO:0090729">
    <property type="term" value="F:toxin activity"/>
    <property type="evidence" value="ECO:0007669"/>
    <property type="project" value="UniProtKB-KW"/>
</dbReference>
<dbReference type="EMBL" id="CAJNOR010004110">
    <property type="protein sequence ID" value="CAF1476038.1"/>
    <property type="molecule type" value="Genomic_DNA"/>
</dbReference>
<keyword evidence="4" id="KW-0800">Toxin</keyword>
<dbReference type="Pfam" id="PF02825">
    <property type="entry name" value="WWE"/>
    <property type="match status" value="1"/>
</dbReference>
<dbReference type="Pfam" id="PF01129">
    <property type="entry name" value="ART"/>
    <property type="match status" value="1"/>
</dbReference>
<comment type="subcellular location">
    <subcellularLocation>
        <location evidence="1">Secreted</location>
    </subcellularLocation>
</comment>
<dbReference type="SMART" id="SM00678">
    <property type="entry name" value="WWE"/>
    <property type="match status" value="1"/>
</dbReference>
<dbReference type="Gene3D" id="3.30.720.50">
    <property type="match status" value="1"/>
</dbReference>
<name>A0A815RFC7_ADIRI</name>
<dbReference type="GO" id="GO:0106274">
    <property type="term" value="F:NAD+-protein-arginine ADP-ribosyltransferase activity"/>
    <property type="evidence" value="ECO:0007669"/>
    <property type="project" value="UniProtKB-EC"/>
</dbReference>
<sequence length="335" mass="39235">MAKTNEKLCERLKRKNVIWYYNDQKDEDENENWIPLNDIDNEIVENAFLKNEKQVELDDYLIDLDKMIQMEKDDYSKKRFVKRSIIETNHQSISLRCQRFYTTEKPVQSSEENNSKEHCLISQIQKEFGNLSMNEILHKASNGIRHEGILIGKAIEGEWIANQLELVAEKSIDEIEKCLISLYTRESFLYLLINSTLRQNDQTKLETLGPFISLLSSTDCSSSMSQYGYSQELYRGAQLTDEIIDIYRKSIGRIRTWNAFSSTSQNRKKAECFGNVLFVINRDKSTRYKYSGMNVSSISQYPDEEEVLIRASRNFRVENVEKDDNSGKYFIYLSL</sequence>
<dbReference type="GO" id="GO:0008270">
    <property type="term" value="F:zinc ion binding"/>
    <property type="evidence" value="ECO:0007669"/>
    <property type="project" value="InterPro"/>
</dbReference>
<comment type="caution">
    <text evidence="12">The sequence shown here is derived from an EMBL/GenBank/DDBJ whole genome shotgun (WGS) entry which is preliminary data.</text>
</comment>
<evidence type="ECO:0000256" key="5">
    <source>
        <dbReference type="ARBA" id="ARBA00022676"/>
    </source>
</evidence>
<feature type="domain" description="WWE" evidence="11">
    <location>
        <begin position="4"/>
        <end position="83"/>
    </location>
</feature>
<dbReference type="InterPro" id="IPR000768">
    <property type="entry name" value="ART"/>
</dbReference>
<dbReference type="AlphaFoldDB" id="A0A815RFC7"/>
<feature type="non-terminal residue" evidence="12">
    <location>
        <position position="335"/>
    </location>
</feature>
<evidence type="ECO:0000256" key="6">
    <source>
        <dbReference type="ARBA" id="ARBA00022679"/>
    </source>
</evidence>
<proteinExistence type="inferred from homology"/>
<dbReference type="InterPro" id="IPR050999">
    <property type="entry name" value="ADP-ribosyltransferase_ARG"/>
</dbReference>
<dbReference type="SUPFAM" id="SSF56399">
    <property type="entry name" value="ADP-ribosylation"/>
    <property type="match status" value="1"/>
</dbReference>
<gene>
    <name evidence="12" type="ORF">XAT740_LOCUS38263</name>
</gene>
<evidence type="ECO:0000256" key="4">
    <source>
        <dbReference type="ARBA" id="ARBA00022656"/>
    </source>
</evidence>
<dbReference type="InterPro" id="IPR018123">
    <property type="entry name" value="WWE-dom_subgr"/>
</dbReference>
<keyword evidence="13" id="KW-1185">Reference proteome</keyword>
<dbReference type="PANTHER" id="PTHR10339">
    <property type="entry name" value="ADP-RIBOSYLTRANSFERASE"/>
    <property type="match status" value="1"/>
</dbReference>
<organism evidence="12 13">
    <name type="scientific">Adineta ricciae</name>
    <name type="common">Rotifer</name>
    <dbReference type="NCBI Taxonomy" id="249248"/>
    <lineage>
        <taxon>Eukaryota</taxon>
        <taxon>Metazoa</taxon>
        <taxon>Spiralia</taxon>
        <taxon>Gnathifera</taxon>
        <taxon>Rotifera</taxon>
        <taxon>Eurotatoria</taxon>
        <taxon>Bdelloidea</taxon>
        <taxon>Adinetida</taxon>
        <taxon>Adinetidae</taxon>
        <taxon>Adineta</taxon>
    </lineage>
</organism>
<dbReference type="EC" id="2.4.2.31" evidence="10"/>
<dbReference type="Proteomes" id="UP000663828">
    <property type="component" value="Unassembled WGS sequence"/>
</dbReference>
<comment type="catalytic activity">
    <reaction evidence="9 10">
        <text>L-arginyl-[protein] + NAD(+) = N(omega)-(ADP-D-ribosyl)-L-arginyl-[protein] + nicotinamide + H(+)</text>
        <dbReference type="Rhea" id="RHEA:19149"/>
        <dbReference type="Rhea" id="RHEA-COMP:10532"/>
        <dbReference type="Rhea" id="RHEA-COMP:15087"/>
        <dbReference type="ChEBI" id="CHEBI:15378"/>
        <dbReference type="ChEBI" id="CHEBI:17154"/>
        <dbReference type="ChEBI" id="CHEBI:29965"/>
        <dbReference type="ChEBI" id="CHEBI:57540"/>
        <dbReference type="ChEBI" id="CHEBI:142554"/>
        <dbReference type="EC" id="2.4.2.31"/>
    </reaction>
</comment>
<keyword evidence="10" id="KW-0520">NAD</keyword>
<dbReference type="SUPFAM" id="SSF117839">
    <property type="entry name" value="WWE domain"/>
    <property type="match status" value="1"/>
</dbReference>
<dbReference type="InterPro" id="IPR004170">
    <property type="entry name" value="WWE_dom"/>
</dbReference>